<dbReference type="Gene3D" id="1.10.260.40">
    <property type="entry name" value="lambda repressor-like DNA-binding domains"/>
    <property type="match status" value="1"/>
</dbReference>
<evidence type="ECO:0000256" key="2">
    <source>
        <dbReference type="ARBA" id="ARBA00023125"/>
    </source>
</evidence>
<organism evidence="5 6">
    <name type="scientific">Paenibacillus chartarius</name>
    <dbReference type="NCBI Taxonomy" id="747481"/>
    <lineage>
        <taxon>Bacteria</taxon>
        <taxon>Bacillati</taxon>
        <taxon>Bacillota</taxon>
        <taxon>Bacilli</taxon>
        <taxon>Bacillales</taxon>
        <taxon>Paenibacillaceae</taxon>
        <taxon>Paenibacillus</taxon>
    </lineage>
</organism>
<dbReference type="GO" id="GO:0003677">
    <property type="term" value="F:DNA binding"/>
    <property type="evidence" value="ECO:0007669"/>
    <property type="project" value="UniProtKB-KW"/>
</dbReference>
<dbReference type="EMBL" id="JBHLWN010000027">
    <property type="protein sequence ID" value="MFC0212308.1"/>
    <property type="molecule type" value="Genomic_DNA"/>
</dbReference>
<dbReference type="SUPFAM" id="SSF53822">
    <property type="entry name" value="Periplasmic binding protein-like I"/>
    <property type="match status" value="1"/>
</dbReference>
<accession>A0ABV6DI22</accession>
<feature type="domain" description="HTH lacI-type" evidence="4">
    <location>
        <begin position="8"/>
        <end position="51"/>
    </location>
</feature>
<dbReference type="InterPro" id="IPR046335">
    <property type="entry name" value="LacI/GalR-like_sensor"/>
</dbReference>
<name>A0ABV6DI22_9BACL</name>
<evidence type="ECO:0000313" key="6">
    <source>
        <dbReference type="Proteomes" id="UP001589776"/>
    </source>
</evidence>
<gene>
    <name evidence="5" type="ORF">ACFFK0_07515</name>
</gene>
<keyword evidence="2 5" id="KW-0238">DNA-binding</keyword>
<protein>
    <submittedName>
        <fullName evidence="5">LacI family DNA-binding transcriptional regulator</fullName>
    </submittedName>
</protein>
<evidence type="ECO:0000256" key="1">
    <source>
        <dbReference type="ARBA" id="ARBA00023015"/>
    </source>
</evidence>
<comment type="caution">
    <text evidence="5">The sequence shown here is derived from an EMBL/GenBank/DDBJ whole genome shotgun (WGS) entry which is preliminary data.</text>
</comment>
<dbReference type="PANTHER" id="PTHR30146:SF109">
    <property type="entry name" value="HTH-TYPE TRANSCRIPTIONAL REGULATOR GALS"/>
    <property type="match status" value="1"/>
</dbReference>
<dbReference type="InterPro" id="IPR000843">
    <property type="entry name" value="HTH_LacI"/>
</dbReference>
<evidence type="ECO:0000259" key="4">
    <source>
        <dbReference type="PROSITE" id="PS50932"/>
    </source>
</evidence>
<reference evidence="5 6" key="1">
    <citation type="submission" date="2024-09" db="EMBL/GenBank/DDBJ databases">
        <authorList>
            <person name="Sun Q."/>
            <person name="Mori K."/>
        </authorList>
    </citation>
    <scope>NUCLEOTIDE SEQUENCE [LARGE SCALE GENOMIC DNA]</scope>
    <source>
        <strain evidence="5 6">CCM 7759</strain>
    </source>
</reference>
<dbReference type="PROSITE" id="PS50932">
    <property type="entry name" value="HTH_LACI_2"/>
    <property type="match status" value="1"/>
</dbReference>
<dbReference type="InterPro" id="IPR028082">
    <property type="entry name" value="Peripla_BP_I"/>
</dbReference>
<dbReference type="Pfam" id="PF13377">
    <property type="entry name" value="Peripla_BP_3"/>
    <property type="match status" value="1"/>
</dbReference>
<evidence type="ECO:0000256" key="3">
    <source>
        <dbReference type="ARBA" id="ARBA00023163"/>
    </source>
</evidence>
<proteinExistence type="predicted"/>
<keyword evidence="3" id="KW-0804">Transcription</keyword>
<keyword evidence="1" id="KW-0805">Transcription regulation</keyword>
<dbReference type="RefSeq" id="WP_377469449.1">
    <property type="nucleotide sequence ID" value="NZ_JBHLWN010000027.1"/>
</dbReference>
<evidence type="ECO:0000313" key="5">
    <source>
        <dbReference type="EMBL" id="MFC0212308.1"/>
    </source>
</evidence>
<sequence length="346" mass="39229">MMNRRKKVSMQDIADHLQISKNAVSIALAGKKGVSREVREQVLLTAKELGYGRYGERDKPSLNMLVLVPERIISFEDNDHFLFFHNLMWTLEKEIRNQGYNAVIARIDRQMEEERRLPNLFHDVPFVGVVLFGIVSHSYAGMVAEQGKPFVMLDSYHRGIRAPAVTSANIEGAYEAVTYLSRCGHRRIGFVGATNLTTSHEERWVGYWTAMRDAGLAMDAAMCLTESRGFEATEEEIRNYWQSMQAKPTAVFCSNDRAAILLMKVLRDMNIRVPEDVSVMGFDDLRMAESMNPGLTTMRVDIPGMCHAAVELLRMTLDTERAMIRWSVPPELVVRGSVSAKYEEKG</sequence>
<dbReference type="SMART" id="SM00354">
    <property type="entry name" value="HTH_LACI"/>
    <property type="match status" value="1"/>
</dbReference>
<dbReference type="InterPro" id="IPR010982">
    <property type="entry name" value="Lambda_DNA-bd_dom_sf"/>
</dbReference>
<keyword evidence="6" id="KW-1185">Reference proteome</keyword>
<dbReference type="PANTHER" id="PTHR30146">
    <property type="entry name" value="LACI-RELATED TRANSCRIPTIONAL REPRESSOR"/>
    <property type="match status" value="1"/>
</dbReference>
<dbReference type="SUPFAM" id="SSF47413">
    <property type="entry name" value="lambda repressor-like DNA-binding domains"/>
    <property type="match status" value="1"/>
</dbReference>
<dbReference type="Gene3D" id="3.40.50.2300">
    <property type="match status" value="2"/>
</dbReference>
<dbReference type="CDD" id="cd01392">
    <property type="entry name" value="HTH_LacI"/>
    <property type="match status" value="1"/>
</dbReference>
<dbReference type="Proteomes" id="UP001589776">
    <property type="component" value="Unassembled WGS sequence"/>
</dbReference>